<accession>A0ABS9KUK6</accession>
<evidence type="ECO:0000313" key="2">
    <source>
        <dbReference type="EMBL" id="MCG2616011.1"/>
    </source>
</evidence>
<dbReference type="EMBL" id="JAKLTR010000011">
    <property type="protein sequence ID" value="MCG2616011.1"/>
    <property type="molecule type" value="Genomic_DNA"/>
</dbReference>
<evidence type="ECO:0000313" key="3">
    <source>
        <dbReference type="Proteomes" id="UP001165367"/>
    </source>
</evidence>
<proteinExistence type="predicted"/>
<reference evidence="2" key="1">
    <citation type="submission" date="2022-01" db="EMBL/GenBank/DDBJ databases">
        <authorList>
            <person name="Jo J.-H."/>
            <person name="Im W.-T."/>
        </authorList>
    </citation>
    <scope>NUCLEOTIDE SEQUENCE</scope>
    <source>
        <strain evidence="2">NA20</strain>
    </source>
</reference>
<sequence length="281" mass="31812">MTNHLAAVSCALVLFLSSACFCQDSCQTNLNFNYGNRDATQHKLQLSSASGGKLYYFGAVHLNETKDAQFSEIQKAWNSFTPTIAFFEGPDRGIADSDTATIREFGESGYVRFLAKSAGIKAMTLEPPPTALFKYLTTQMEQQQVELFFLLGEAMRLRTRKHYNPEQIDKAVTEMIKKMQAIAGDSMLIRSIPDLEKLYKHYWPNGPEWWQAPQAWFDPAKDPAETGGLFTNKVNRLSSAFRDIYMYQQLSIFVNKGEKVFAVVGRDHVVTQFNALRCAIR</sequence>
<organism evidence="2 3">
    <name type="scientific">Terrimonas ginsenosidimutans</name>
    <dbReference type="NCBI Taxonomy" id="2908004"/>
    <lineage>
        <taxon>Bacteria</taxon>
        <taxon>Pseudomonadati</taxon>
        <taxon>Bacteroidota</taxon>
        <taxon>Chitinophagia</taxon>
        <taxon>Chitinophagales</taxon>
        <taxon>Chitinophagaceae</taxon>
        <taxon>Terrimonas</taxon>
    </lineage>
</organism>
<dbReference type="RefSeq" id="WP_237874549.1">
    <property type="nucleotide sequence ID" value="NZ_JAKLTR010000011.1"/>
</dbReference>
<feature type="signal peptide" evidence="1">
    <location>
        <begin position="1"/>
        <end position="22"/>
    </location>
</feature>
<feature type="chain" id="PRO_5046269722" description="TraB/GumN family protein" evidence="1">
    <location>
        <begin position="23"/>
        <end position="281"/>
    </location>
</feature>
<dbReference type="Proteomes" id="UP001165367">
    <property type="component" value="Unassembled WGS sequence"/>
</dbReference>
<gene>
    <name evidence="2" type="ORF">LZZ85_17065</name>
</gene>
<keyword evidence="1" id="KW-0732">Signal</keyword>
<evidence type="ECO:0000256" key="1">
    <source>
        <dbReference type="SAM" id="SignalP"/>
    </source>
</evidence>
<name>A0ABS9KUK6_9BACT</name>
<protein>
    <recommendedName>
        <fullName evidence="4">TraB/GumN family protein</fullName>
    </recommendedName>
</protein>
<keyword evidence="3" id="KW-1185">Reference proteome</keyword>
<evidence type="ECO:0008006" key="4">
    <source>
        <dbReference type="Google" id="ProtNLM"/>
    </source>
</evidence>
<comment type="caution">
    <text evidence="2">The sequence shown here is derived from an EMBL/GenBank/DDBJ whole genome shotgun (WGS) entry which is preliminary data.</text>
</comment>